<dbReference type="Proteomes" id="UP000005239">
    <property type="component" value="Unassembled WGS sequence"/>
</dbReference>
<organism evidence="1 2">
    <name type="scientific">Pristionchus pacificus</name>
    <name type="common">Parasitic nematode worm</name>
    <dbReference type="NCBI Taxonomy" id="54126"/>
    <lineage>
        <taxon>Eukaryota</taxon>
        <taxon>Metazoa</taxon>
        <taxon>Ecdysozoa</taxon>
        <taxon>Nematoda</taxon>
        <taxon>Chromadorea</taxon>
        <taxon>Rhabditida</taxon>
        <taxon>Rhabditina</taxon>
        <taxon>Diplogasteromorpha</taxon>
        <taxon>Diplogasteroidea</taxon>
        <taxon>Neodiplogasteridae</taxon>
        <taxon>Pristionchus</taxon>
    </lineage>
</organism>
<reference evidence="2" key="1">
    <citation type="journal article" date="2008" name="Nat. Genet.">
        <title>The Pristionchus pacificus genome provides a unique perspective on nematode lifestyle and parasitism.</title>
        <authorList>
            <person name="Dieterich C."/>
            <person name="Clifton S.W."/>
            <person name="Schuster L.N."/>
            <person name="Chinwalla A."/>
            <person name="Delehaunty K."/>
            <person name="Dinkelacker I."/>
            <person name="Fulton L."/>
            <person name="Fulton R."/>
            <person name="Godfrey J."/>
            <person name="Minx P."/>
            <person name="Mitreva M."/>
            <person name="Roeseler W."/>
            <person name="Tian H."/>
            <person name="Witte H."/>
            <person name="Yang S.P."/>
            <person name="Wilson R.K."/>
            <person name="Sommer R.J."/>
        </authorList>
    </citation>
    <scope>NUCLEOTIDE SEQUENCE [LARGE SCALE GENOMIC DNA]</scope>
    <source>
        <strain evidence="2">PS312</strain>
    </source>
</reference>
<dbReference type="EnsemblMetazoa" id="PPA44881.1">
    <property type="protein sequence ID" value="PPA44881.1"/>
    <property type="gene ID" value="WBGene00283250"/>
</dbReference>
<accession>A0A8R1V2Q0</accession>
<dbReference type="AlphaFoldDB" id="A0A2A6CFH4"/>
<evidence type="ECO:0000313" key="2">
    <source>
        <dbReference type="Proteomes" id="UP000005239"/>
    </source>
</evidence>
<proteinExistence type="predicted"/>
<evidence type="ECO:0000313" key="1">
    <source>
        <dbReference type="EnsemblMetazoa" id="PPA44881.1"/>
    </source>
</evidence>
<protein>
    <submittedName>
        <fullName evidence="1">Uncharacterized protein</fullName>
    </submittedName>
</protein>
<sequence>MHRSVVRMWKWRGDEDGYALTRCLGTRDGETAVRLGVLSLATDDQCSQSSREIGRTGRLARLYVLGLVASIVGRLDPTAVVVVDTVGIAGAARSSFHAIDQILLLALDARRGGESIDKVNRDQQRSKIIELTVEAVVAEGEWSRDEAAELAEYEANEELQLMSQ</sequence>
<name>A0A2A6CFH4_PRIPA</name>
<keyword evidence="2" id="KW-1185">Reference proteome</keyword>
<reference evidence="1" key="2">
    <citation type="submission" date="2022-06" db="UniProtKB">
        <authorList>
            <consortium name="EnsemblMetazoa"/>
        </authorList>
    </citation>
    <scope>IDENTIFICATION</scope>
    <source>
        <strain evidence="1">PS312</strain>
    </source>
</reference>
<gene>
    <name evidence="1" type="primary">WBGene00283250</name>
</gene>
<accession>A0A2A6CFH4</accession>